<protein>
    <submittedName>
        <fullName evidence="1">Uncharacterized protein</fullName>
    </submittedName>
</protein>
<keyword evidence="2" id="KW-1185">Reference proteome</keyword>
<proteinExistence type="predicted"/>
<dbReference type="EMBL" id="BMGR01000014">
    <property type="protein sequence ID" value="GGG18726.1"/>
    <property type="molecule type" value="Genomic_DNA"/>
</dbReference>
<dbReference type="AlphaFoldDB" id="A0A917G1W3"/>
<gene>
    <name evidence="1" type="ORF">GCM10010916_39390</name>
</gene>
<reference evidence="1" key="1">
    <citation type="journal article" date="2014" name="Int. J. Syst. Evol. Microbiol.">
        <title>Complete genome sequence of Corynebacterium casei LMG S-19264T (=DSM 44701T), isolated from a smear-ripened cheese.</title>
        <authorList>
            <consortium name="US DOE Joint Genome Institute (JGI-PGF)"/>
            <person name="Walter F."/>
            <person name="Albersmeier A."/>
            <person name="Kalinowski J."/>
            <person name="Ruckert C."/>
        </authorList>
    </citation>
    <scope>NUCLEOTIDE SEQUENCE</scope>
    <source>
        <strain evidence="1">CGMCC 1.12987</strain>
    </source>
</reference>
<evidence type="ECO:0000313" key="2">
    <source>
        <dbReference type="Proteomes" id="UP000644756"/>
    </source>
</evidence>
<accession>A0A917G1W3</accession>
<name>A0A917G1W3_9BACL</name>
<sequence length="128" mass="15232">MLKWSNVRQVWTGVTKNNRHYLGGRLYSSRRQSRFDEIKRRHPSFREAVREVYPDRFTLLLNVGREVQSMKYVIVQIPKSWLYDGQFASLLEDIRTHCGAPLSYFDEEASHHFQQWAKTIGHGEKYEA</sequence>
<organism evidence="1 2">
    <name type="scientific">Paenibacillus abyssi</name>
    <dbReference type="NCBI Taxonomy" id="1340531"/>
    <lineage>
        <taxon>Bacteria</taxon>
        <taxon>Bacillati</taxon>
        <taxon>Bacillota</taxon>
        <taxon>Bacilli</taxon>
        <taxon>Bacillales</taxon>
        <taxon>Paenibacillaceae</taxon>
        <taxon>Paenibacillus</taxon>
    </lineage>
</organism>
<dbReference type="Proteomes" id="UP000644756">
    <property type="component" value="Unassembled WGS sequence"/>
</dbReference>
<comment type="caution">
    <text evidence="1">The sequence shown here is derived from an EMBL/GenBank/DDBJ whole genome shotgun (WGS) entry which is preliminary data.</text>
</comment>
<reference evidence="1" key="2">
    <citation type="submission" date="2020-09" db="EMBL/GenBank/DDBJ databases">
        <authorList>
            <person name="Sun Q."/>
            <person name="Zhou Y."/>
        </authorList>
    </citation>
    <scope>NUCLEOTIDE SEQUENCE</scope>
    <source>
        <strain evidence="1">CGMCC 1.12987</strain>
    </source>
</reference>
<evidence type="ECO:0000313" key="1">
    <source>
        <dbReference type="EMBL" id="GGG18726.1"/>
    </source>
</evidence>